<dbReference type="AlphaFoldDB" id="A0A1C7LLI1"/>
<name>A0A1C7LLI1_GRIFR</name>
<reference evidence="2 3" key="1">
    <citation type="submission" date="2016-03" db="EMBL/GenBank/DDBJ databases">
        <title>Whole genome sequencing of Grifola frondosa 9006-11.</title>
        <authorList>
            <person name="Min B."/>
            <person name="Park H."/>
            <person name="Kim J.-G."/>
            <person name="Cho H."/>
            <person name="Oh Y.-L."/>
            <person name="Kong W.-S."/>
            <person name="Choi I.-G."/>
        </authorList>
    </citation>
    <scope>NUCLEOTIDE SEQUENCE [LARGE SCALE GENOMIC DNA]</scope>
    <source>
        <strain evidence="2 3">9006-11</strain>
    </source>
</reference>
<sequence>MAKYSQIQAPKQVQTPARSSSRLTAPTPVATASSPFSLTLWLTRPLNTSVKSIPAWHARALLVGAWLEFTSNQAAAR</sequence>
<evidence type="ECO:0000256" key="1">
    <source>
        <dbReference type="SAM" id="MobiDB-lite"/>
    </source>
</evidence>
<accession>A0A1C7LLI1</accession>
<gene>
    <name evidence="2" type="ORF">A0H81_14376</name>
</gene>
<evidence type="ECO:0000313" key="2">
    <source>
        <dbReference type="EMBL" id="OBZ65645.1"/>
    </source>
</evidence>
<evidence type="ECO:0000313" key="3">
    <source>
        <dbReference type="Proteomes" id="UP000092993"/>
    </source>
</evidence>
<dbReference type="Proteomes" id="UP000092993">
    <property type="component" value="Unassembled WGS sequence"/>
</dbReference>
<comment type="caution">
    <text evidence="2">The sequence shown here is derived from an EMBL/GenBank/DDBJ whole genome shotgun (WGS) entry which is preliminary data.</text>
</comment>
<proteinExistence type="predicted"/>
<keyword evidence="3" id="KW-1185">Reference proteome</keyword>
<organism evidence="2 3">
    <name type="scientific">Grifola frondosa</name>
    <name type="common">Maitake</name>
    <name type="synonym">Polyporus frondosus</name>
    <dbReference type="NCBI Taxonomy" id="5627"/>
    <lineage>
        <taxon>Eukaryota</taxon>
        <taxon>Fungi</taxon>
        <taxon>Dikarya</taxon>
        <taxon>Basidiomycota</taxon>
        <taxon>Agaricomycotina</taxon>
        <taxon>Agaricomycetes</taxon>
        <taxon>Polyporales</taxon>
        <taxon>Grifolaceae</taxon>
        <taxon>Grifola</taxon>
    </lineage>
</organism>
<feature type="region of interest" description="Disordered" evidence="1">
    <location>
        <begin position="1"/>
        <end position="28"/>
    </location>
</feature>
<dbReference type="EMBL" id="LUGG01000041">
    <property type="protein sequence ID" value="OBZ65645.1"/>
    <property type="molecule type" value="Genomic_DNA"/>
</dbReference>
<protein>
    <submittedName>
        <fullName evidence="2">Uncharacterized protein</fullName>
    </submittedName>
</protein>